<sequence>MAERTGNGGHGLGLVKGATVFGLAVPMIVIVPLVMLMSLSTILVAMVQAQYGTTCGVANASGSTTSWVSWAKNIADDDSHGYSQTHRNGNPDYDCSSFVYYALKHAGLDVGSSAFNTSSEGAALEKAGFERHDWAKVSDLQTGDVVWSSSHTEIYIGDGRFVGAHHDENGGVTGPKAGDQTGDEISVTSYASGYTAYYRYKGSMNVTNSDGSASSAQAVSGSTGSTNVVGMSEKDAEAWFNGQQGPNNYCATYAYGQCTWWTCMRAKKLGWKNVGQYWGNGRDWARSGAAAGYKTTTDAPVAGSIISWPAGVQDSDPTYGHVGIVESVDTAKGTITTSEKGAGYKVYSRTMPIRNGGTYVLPNDKLTGMGASGSSGTEQCVTGDDSTSDVSGDKASAADAKKIARRKLKDFGWDDSQFDCLDKLWTRESGWQWNATNPSSGAYGIPQSLPGSKMASAGQDWKTNAATQVKWGLGYIQQRYQSPCGAWAHSEATGWY</sequence>
<keyword evidence="2" id="KW-0645">Protease</keyword>
<dbReference type="InterPro" id="IPR000064">
    <property type="entry name" value="NLP_P60_dom"/>
</dbReference>
<gene>
    <name evidence="9" type="ORF">DW139_04335</name>
</gene>
<evidence type="ECO:0000259" key="7">
    <source>
        <dbReference type="PROSITE" id="PS50911"/>
    </source>
</evidence>
<feature type="compositionally biased region" description="Low complexity" evidence="5">
    <location>
        <begin position="381"/>
        <end position="393"/>
    </location>
</feature>
<accession>A0AAX1TYQ0</accession>
<dbReference type="InterPro" id="IPR023346">
    <property type="entry name" value="Lysozyme-like_dom_sf"/>
</dbReference>
<comment type="similarity">
    <text evidence="1">Belongs to the peptidase C40 family.</text>
</comment>
<dbReference type="Gene3D" id="3.90.1720.10">
    <property type="entry name" value="endopeptidase domain like (from Nostoc punctiforme)"/>
    <property type="match status" value="2"/>
</dbReference>
<dbReference type="GO" id="GO:0006508">
    <property type="term" value="P:proteolysis"/>
    <property type="evidence" value="ECO:0007669"/>
    <property type="project" value="UniProtKB-KW"/>
</dbReference>
<keyword evidence="4" id="KW-0788">Thiol protease</keyword>
<dbReference type="EMBL" id="QRLP01000002">
    <property type="protein sequence ID" value="RHJ18802.1"/>
    <property type="molecule type" value="Genomic_DNA"/>
</dbReference>
<dbReference type="PROSITE" id="PS50911">
    <property type="entry name" value="CHAP"/>
    <property type="match status" value="1"/>
</dbReference>
<dbReference type="RefSeq" id="WP_118286440.1">
    <property type="nucleotide sequence ID" value="NZ_QRLP01000002.1"/>
</dbReference>
<dbReference type="InterPro" id="IPR008044">
    <property type="entry name" value="Phage_lysin"/>
</dbReference>
<evidence type="ECO:0000256" key="5">
    <source>
        <dbReference type="SAM" id="MobiDB-lite"/>
    </source>
</evidence>
<dbReference type="Proteomes" id="UP000284589">
    <property type="component" value="Unassembled WGS sequence"/>
</dbReference>
<reference evidence="9 10" key="1">
    <citation type="submission" date="2018-08" db="EMBL/GenBank/DDBJ databases">
        <title>A genome reference for cultivated species of the human gut microbiota.</title>
        <authorList>
            <person name="Zou Y."/>
            <person name="Xue W."/>
            <person name="Luo G."/>
        </authorList>
    </citation>
    <scope>NUCLEOTIDE SEQUENCE [LARGE SCALE GENOMIC DNA]</scope>
    <source>
        <strain evidence="9 10">AM12-20</strain>
    </source>
</reference>
<evidence type="ECO:0000256" key="4">
    <source>
        <dbReference type="ARBA" id="ARBA00022807"/>
    </source>
</evidence>
<feature type="domain" description="Peptidase C51" evidence="7">
    <location>
        <begin position="233"/>
        <end position="361"/>
    </location>
</feature>
<feature type="region of interest" description="Disordered" evidence="5">
    <location>
        <begin position="371"/>
        <end position="393"/>
    </location>
</feature>
<evidence type="ECO:0000256" key="2">
    <source>
        <dbReference type="ARBA" id="ARBA00022670"/>
    </source>
</evidence>
<dbReference type="GO" id="GO:0008234">
    <property type="term" value="F:cysteine-type peptidase activity"/>
    <property type="evidence" value="ECO:0007669"/>
    <property type="project" value="UniProtKB-KW"/>
</dbReference>
<dbReference type="InterPro" id="IPR038765">
    <property type="entry name" value="Papain-like_cys_pep_sf"/>
</dbReference>
<evidence type="ECO:0000259" key="8">
    <source>
        <dbReference type="PROSITE" id="PS51935"/>
    </source>
</evidence>
<organism evidence="9 10">
    <name type="scientific">Bifidobacterium adolescentis</name>
    <dbReference type="NCBI Taxonomy" id="1680"/>
    <lineage>
        <taxon>Bacteria</taxon>
        <taxon>Bacillati</taxon>
        <taxon>Actinomycetota</taxon>
        <taxon>Actinomycetes</taxon>
        <taxon>Bifidobacteriales</taxon>
        <taxon>Bifidobacteriaceae</taxon>
        <taxon>Bifidobacterium</taxon>
    </lineage>
</organism>
<proteinExistence type="inferred from homology"/>
<evidence type="ECO:0000256" key="6">
    <source>
        <dbReference type="SAM" id="Phobius"/>
    </source>
</evidence>
<keyword evidence="6" id="KW-0472">Membrane</keyword>
<keyword evidence="6" id="KW-0812">Transmembrane</keyword>
<dbReference type="Pfam" id="PF05382">
    <property type="entry name" value="Amidase_5"/>
    <property type="match status" value="1"/>
</dbReference>
<dbReference type="PROSITE" id="PS51935">
    <property type="entry name" value="NLPC_P60"/>
    <property type="match status" value="1"/>
</dbReference>
<name>A0AAX1TYQ0_BIFAD</name>
<evidence type="ECO:0000256" key="1">
    <source>
        <dbReference type="ARBA" id="ARBA00007074"/>
    </source>
</evidence>
<keyword evidence="6" id="KW-1133">Transmembrane helix</keyword>
<evidence type="ECO:0000313" key="9">
    <source>
        <dbReference type="EMBL" id="RHJ18802.1"/>
    </source>
</evidence>
<dbReference type="SUPFAM" id="SSF54001">
    <property type="entry name" value="Cysteine proteinases"/>
    <property type="match status" value="2"/>
</dbReference>
<feature type="transmembrane region" description="Helical" evidence="6">
    <location>
        <begin position="20"/>
        <end position="47"/>
    </location>
</feature>
<evidence type="ECO:0000256" key="3">
    <source>
        <dbReference type="ARBA" id="ARBA00022801"/>
    </source>
</evidence>
<dbReference type="AlphaFoldDB" id="A0AAX1TYQ0"/>
<dbReference type="Pfam" id="PF05257">
    <property type="entry name" value="CHAP"/>
    <property type="match status" value="1"/>
</dbReference>
<dbReference type="InterPro" id="IPR007921">
    <property type="entry name" value="CHAP_dom"/>
</dbReference>
<feature type="domain" description="NlpC/P60" evidence="8">
    <location>
        <begin position="61"/>
        <end position="201"/>
    </location>
</feature>
<protein>
    <submittedName>
        <fullName evidence="9">CHAP domain-containing protein</fullName>
    </submittedName>
</protein>
<evidence type="ECO:0000313" key="10">
    <source>
        <dbReference type="Proteomes" id="UP000284589"/>
    </source>
</evidence>
<dbReference type="SUPFAM" id="SSF53955">
    <property type="entry name" value="Lysozyme-like"/>
    <property type="match status" value="1"/>
</dbReference>
<keyword evidence="3" id="KW-0378">Hydrolase</keyword>
<comment type="caution">
    <text evidence="9">The sequence shown here is derived from an EMBL/GenBank/DDBJ whole genome shotgun (WGS) entry which is preliminary data.</text>
</comment>